<name>A0A381U8S8_9ZZZZ</name>
<protein>
    <submittedName>
        <fullName evidence="4">Uncharacterized protein</fullName>
    </submittedName>
</protein>
<dbReference type="Gene3D" id="2.30.30.910">
    <property type="match status" value="1"/>
</dbReference>
<dbReference type="Gene3D" id="2.60.40.4070">
    <property type="match status" value="1"/>
</dbReference>
<dbReference type="Pfam" id="PF13860">
    <property type="entry name" value="FlgD_ig"/>
    <property type="match status" value="1"/>
</dbReference>
<dbReference type="InterPro" id="IPR025965">
    <property type="entry name" value="FlgD/Vpr_Ig-like"/>
</dbReference>
<dbReference type="InterPro" id="IPR025963">
    <property type="entry name" value="FLgD_Tudor"/>
</dbReference>
<proteinExistence type="predicted"/>
<evidence type="ECO:0000313" key="4">
    <source>
        <dbReference type="EMBL" id="SVA24630.1"/>
    </source>
</evidence>
<sequence length="222" mass="24034">MQMIPGVTSIDNTKTTVKMASDEAMGKDDFLKLLIAQLAAQDPLDPMGAQDFSAQLAQFSALEQMTNVNTNLETIQKLETASQNTSALNLIGKTVESHGNTFKHTANTSETLSYSLASDAESVRIDIFDITGTQVDMIKFGNQTQGKNKVSWDGLDKHGKLLPEGTYSYTVKADNRAGTPIEVDTFSSGLVSEVVFGEDQAYAIVNGKELPISTIKRVSMTQ</sequence>
<feature type="domain" description="FlgD Tudor-like" evidence="3">
    <location>
        <begin position="82"/>
        <end position="216"/>
    </location>
</feature>
<keyword evidence="1" id="KW-1005">Bacterial flagellum biogenesis</keyword>
<evidence type="ECO:0000259" key="3">
    <source>
        <dbReference type="Pfam" id="PF13861"/>
    </source>
</evidence>
<dbReference type="AlphaFoldDB" id="A0A381U8S8"/>
<organism evidence="4">
    <name type="scientific">marine metagenome</name>
    <dbReference type="NCBI Taxonomy" id="408172"/>
    <lineage>
        <taxon>unclassified sequences</taxon>
        <taxon>metagenomes</taxon>
        <taxon>ecological metagenomes</taxon>
    </lineage>
</organism>
<dbReference type="Pfam" id="PF13861">
    <property type="entry name" value="FLgD_tudor"/>
    <property type="match status" value="1"/>
</dbReference>
<evidence type="ECO:0000256" key="1">
    <source>
        <dbReference type="ARBA" id="ARBA00022795"/>
    </source>
</evidence>
<evidence type="ECO:0000259" key="2">
    <source>
        <dbReference type="Pfam" id="PF13860"/>
    </source>
</evidence>
<dbReference type="InterPro" id="IPR005648">
    <property type="entry name" value="FlgD"/>
</dbReference>
<dbReference type="Pfam" id="PF03963">
    <property type="entry name" value="FlgD"/>
    <property type="match status" value="1"/>
</dbReference>
<dbReference type="EMBL" id="UINC01005961">
    <property type="protein sequence ID" value="SVA24630.1"/>
    <property type="molecule type" value="Genomic_DNA"/>
</dbReference>
<accession>A0A381U8S8</accession>
<dbReference type="GO" id="GO:0044781">
    <property type="term" value="P:bacterial-type flagellum organization"/>
    <property type="evidence" value="ECO:0007669"/>
    <property type="project" value="UniProtKB-KW"/>
</dbReference>
<feature type="domain" description="FlgD/Vpr Ig-like" evidence="2">
    <location>
        <begin position="99"/>
        <end position="175"/>
    </location>
</feature>
<gene>
    <name evidence="4" type="ORF">METZ01_LOCUS77484</name>
</gene>
<reference evidence="4" key="1">
    <citation type="submission" date="2018-05" db="EMBL/GenBank/DDBJ databases">
        <authorList>
            <person name="Lanie J.A."/>
            <person name="Ng W.-L."/>
            <person name="Kazmierczak K.M."/>
            <person name="Andrzejewski T.M."/>
            <person name="Davidsen T.M."/>
            <person name="Wayne K.J."/>
            <person name="Tettelin H."/>
            <person name="Glass J.I."/>
            <person name="Rusch D."/>
            <person name="Podicherti R."/>
            <person name="Tsui H.-C.T."/>
            <person name="Winkler M.E."/>
        </authorList>
    </citation>
    <scope>NUCLEOTIDE SEQUENCE</scope>
</reference>